<dbReference type="AlphaFoldDB" id="A0A061H8D6"/>
<evidence type="ECO:0000256" key="3">
    <source>
        <dbReference type="ARBA" id="ARBA00022980"/>
    </source>
</evidence>
<dbReference type="PANTHER" id="PTHR13477:SF0">
    <property type="entry name" value="LARGE RIBOSOMAL SUBUNIT PROTEIN ML49"/>
    <property type="match status" value="1"/>
</dbReference>
<protein>
    <recommendedName>
        <fullName evidence="6">Large ribosomal subunit protein mL49</fullName>
    </recommendedName>
</protein>
<keyword evidence="5" id="KW-0687">Ribonucleoprotein</keyword>
<gene>
    <name evidence="8" type="ORF">PFL1_03425</name>
</gene>
<proteinExistence type="inferred from homology"/>
<evidence type="ECO:0000256" key="5">
    <source>
        <dbReference type="ARBA" id="ARBA00023274"/>
    </source>
</evidence>
<accession>A0A061H8D6</accession>
<organism evidence="8 9">
    <name type="scientific">Pseudozyma flocculosa PF-1</name>
    <dbReference type="NCBI Taxonomy" id="1277687"/>
    <lineage>
        <taxon>Eukaryota</taxon>
        <taxon>Fungi</taxon>
        <taxon>Dikarya</taxon>
        <taxon>Basidiomycota</taxon>
        <taxon>Ustilaginomycotina</taxon>
        <taxon>Ustilaginomycetes</taxon>
        <taxon>Ustilaginales</taxon>
        <taxon>Ustilaginaceae</taxon>
        <taxon>Pseudozyma</taxon>
    </lineage>
</organism>
<evidence type="ECO:0000313" key="9">
    <source>
        <dbReference type="Proteomes" id="UP000053664"/>
    </source>
</evidence>
<dbReference type="EMBL" id="KE361632">
    <property type="protein sequence ID" value="EPQ29137.1"/>
    <property type="molecule type" value="Genomic_DNA"/>
</dbReference>
<reference evidence="8 9" key="1">
    <citation type="journal article" date="2013" name="Plant Cell">
        <title>The transition from a phytopathogenic smut ancestor to an anamorphic biocontrol agent deciphered by comparative whole-genome analysis.</title>
        <authorList>
            <person name="Lefebvre F."/>
            <person name="Joly D.L."/>
            <person name="Labbe C."/>
            <person name="Teichmann B."/>
            <person name="Linning R."/>
            <person name="Belzile F."/>
            <person name="Bakkeren G."/>
            <person name="Belanger R.R."/>
        </authorList>
    </citation>
    <scope>NUCLEOTIDE SEQUENCE [LARGE SCALE GENOMIC DNA]</scope>
    <source>
        <strain evidence="8 9">PF-1</strain>
    </source>
</reference>
<dbReference type="Proteomes" id="UP000053664">
    <property type="component" value="Unassembled WGS sequence"/>
</dbReference>
<dbReference type="KEGG" id="pfp:PFL1_03425"/>
<keyword evidence="3" id="KW-0689">Ribosomal protein</keyword>
<dbReference type="HOGENOM" id="CLU_114221_0_0_1"/>
<dbReference type="PANTHER" id="PTHR13477">
    <property type="entry name" value="MITOCHONDRIAL 39S RIBOSOMAL PROTEIN L49"/>
    <property type="match status" value="1"/>
</dbReference>
<sequence>MFSARLPALLRTTPARSLTASYPHLAPFSSTSSSSSSSSSSTTPAASNAAPHSAQSEIASNADAASMTMGDEEALAATAAAAGEGARAVQHPYFVPRIGKTGDSLPVYTDIRNGGTRVLTEIRKVQGDVEALRKDLLANLHLFALENATPFETAKKPIKPRAGRKSGPQPGHPTAAVPVQVSKVDAAGKLVVKGNKVREVKAFLEAKGF</sequence>
<feature type="compositionally biased region" description="Low complexity" evidence="7">
    <location>
        <begin position="27"/>
        <end position="56"/>
    </location>
</feature>
<dbReference type="GeneID" id="19317535"/>
<dbReference type="RefSeq" id="XP_007879133.1">
    <property type="nucleotide sequence ID" value="XM_007880942.1"/>
</dbReference>
<evidence type="ECO:0000256" key="1">
    <source>
        <dbReference type="ARBA" id="ARBA00004173"/>
    </source>
</evidence>
<evidence type="ECO:0000256" key="4">
    <source>
        <dbReference type="ARBA" id="ARBA00023128"/>
    </source>
</evidence>
<dbReference type="OrthoDB" id="19439at2759"/>
<comment type="subcellular location">
    <subcellularLocation>
        <location evidence="1">Mitochondrion</location>
    </subcellularLocation>
</comment>
<feature type="region of interest" description="Disordered" evidence="7">
    <location>
        <begin position="27"/>
        <end position="65"/>
    </location>
</feature>
<feature type="region of interest" description="Disordered" evidence="7">
    <location>
        <begin position="154"/>
        <end position="176"/>
    </location>
</feature>
<dbReference type="GO" id="GO:0003735">
    <property type="term" value="F:structural constituent of ribosome"/>
    <property type="evidence" value="ECO:0007669"/>
    <property type="project" value="InterPro"/>
</dbReference>
<dbReference type="GO" id="GO:0005762">
    <property type="term" value="C:mitochondrial large ribosomal subunit"/>
    <property type="evidence" value="ECO:0007669"/>
    <property type="project" value="TreeGrafter"/>
</dbReference>
<dbReference type="GO" id="GO:0006412">
    <property type="term" value="P:translation"/>
    <property type="evidence" value="ECO:0007669"/>
    <property type="project" value="InterPro"/>
</dbReference>
<keyword evidence="4" id="KW-0496">Mitochondrion</keyword>
<dbReference type="InterPro" id="IPR007740">
    <property type="entry name" value="Ribosomal_mL49"/>
</dbReference>
<comment type="similarity">
    <text evidence="2">Belongs to the mitochondrion-specific ribosomal protein mL49 family.</text>
</comment>
<name>A0A061H8D6_9BASI</name>
<dbReference type="eggNOG" id="KOG4034">
    <property type="taxonomic scope" value="Eukaryota"/>
</dbReference>
<dbReference type="Pfam" id="PF05046">
    <property type="entry name" value="Img2"/>
    <property type="match status" value="1"/>
</dbReference>
<evidence type="ECO:0000256" key="7">
    <source>
        <dbReference type="SAM" id="MobiDB-lite"/>
    </source>
</evidence>
<dbReference type="Gene3D" id="3.30.780.10">
    <property type="entry name" value="SUI1-like domain"/>
    <property type="match status" value="1"/>
</dbReference>
<evidence type="ECO:0000313" key="8">
    <source>
        <dbReference type="EMBL" id="EPQ29137.1"/>
    </source>
</evidence>
<evidence type="ECO:0000256" key="2">
    <source>
        <dbReference type="ARBA" id="ARBA00005677"/>
    </source>
</evidence>
<evidence type="ECO:0000256" key="6">
    <source>
        <dbReference type="ARBA" id="ARBA00035191"/>
    </source>
</evidence>